<feature type="domain" description="J" evidence="3">
    <location>
        <begin position="105"/>
        <end position="177"/>
    </location>
</feature>
<dbReference type="GO" id="GO:0006614">
    <property type="term" value="P:SRP-dependent cotranslational protein targeting to membrane"/>
    <property type="evidence" value="ECO:0007669"/>
    <property type="project" value="TreeGrafter"/>
</dbReference>
<dbReference type="InterPro" id="IPR014756">
    <property type="entry name" value="Ig_E-set"/>
</dbReference>
<accession>A0AAV5RBQ8</accession>
<dbReference type="SMART" id="SM00271">
    <property type="entry name" value="DnaJ"/>
    <property type="match status" value="1"/>
</dbReference>
<gene>
    <name evidence="4" type="ORF">DAPK24_052300</name>
</gene>
<dbReference type="PRINTS" id="PR00625">
    <property type="entry name" value="JDOMAIN"/>
</dbReference>
<dbReference type="PANTHER" id="PTHR24075:SF0">
    <property type="entry name" value="TRANSLOCATION PROTEIN SEC63 HOMOLOG"/>
    <property type="match status" value="1"/>
</dbReference>
<dbReference type="SUPFAM" id="SSF81296">
    <property type="entry name" value="E set domains"/>
    <property type="match status" value="1"/>
</dbReference>
<dbReference type="EMBL" id="BTGB01000009">
    <property type="protein sequence ID" value="GMM48632.1"/>
    <property type="molecule type" value="Genomic_DNA"/>
</dbReference>
<dbReference type="PANTHER" id="PTHR24075">
    <property type="entry name" value="SEC63 DOMAIN-CONTAINING"/>
    <property type="match status" value="1"/>
</dbReference>
<dbReference type="Proteomes" id="UP001378960">
    <property type="component" value="Unassembled WGS sequence"/>
</dbReference>
<protein>
    <submittedName>
        <fullName evidence="4">Protein-transporting protein</fullName>
    </submittedName>
</protein>
<keyword evidence="2" id="KW-0472">Membrane</keyword>
<sequence length="666" mass="75548">MSQSRYEYDENSETWPYFALTAILVPLIPSTISIISSLFKKSNKSHKSSFSPYNANYLQSFRNSQNRSKLFNLKTVLTIFGWILISGLLYIISNTETILSENHFDPWKILEISENATEKIIKTAYRKLSLKYHPDKVDTSSMTQEEIDSVDAAYVLINKAYKALTDETVRENFLKYGNPDGPVEIKHGIALPHFLIEGAFSPFLVVIYIAFIAIVLPLLVSNWWNGVKSTTKNGTHVTTADHFMKLLINASPTHVLLVDDIIKQVSHSVEYLNINTALTPDTVYNLIVSYINRETCKDENLRLNVVAITPKLLSSFLEIAAAFKNTDYCLKIVDAHRSIIQALNIEKDAKHFTFKEILQLPGVDVSKIDTNQSILTLGKLLKNKTVTPEKFLNKDKVDTIINYSKKIPIIEPIECKFKVPGEDHLPPMSAAHVSLKFLIKSPAHKGKPDFKSFKKDVINNQFKEEQSMDNLKDPMRVVNLQPNVELLSIPPYFPDTSYIEQNSGWIALLVSQRDNKIIEAPKILNKADLSNINLTQDEFMESKCNISTFKIQLSTPTPKEVGVYHFRLILRNLTYFGSDIDIPVVMNVEDKPIEKSKVDVYGIEDPDEDSIAGAMAQLRGESVKRVEFKNEYESSDDEDDEDNDDIVSWTDIDTDTEVEEDAVDSK</sequence>
<evidence type="ECO:0000313" key="5">
    <source>
        <dbReference type="Proteomes" id="UP001378960"/>
    </source>
</evidence>
<reference evidence="4 5" key="1">
    <citation type="journal article" date="2023" name="Elife">
        <title>Identification of key yeast species and microbe-microbe interactions impacting larval growth of Drosophila in the wild.</title>
        <authorList>
            <person name="Mure A."/>
            <person name="Sugiura Y."/>
            <person name="Maeda R."/>
            <person name="Honda K."/>
            <person name="Sakurai N."/>
            <person name="Takahashi Y."/>
            <person name="Watada M."/>
            <person name="Katoh T."/>
            <person name="Gotoh A."/>
            <person name="Gotoh Y."/>
            <person name="Taniguchi I."/>
            <person name="Nakamura K."/>
            <person name="Hayashi T."/>
            <person name="Katayama T."/>
            <person name="Uemura T."/>
            <person name="Hattori Y."/>
        </authorList>
    </citation>
    <scope>NUCLEOTIDE SEQUENCE [LARGE SCALE GENOMIC DNA]</scope>
    <source>
        <strain evidence="4 5">PK-24</strain>
    </source>
</reference>
<dbReference type="SUPFAM" id="SSF46565">
    <property type="entry name" value="Chaperone J-domain"/>
    <property type="match status" value="1"/>
</dbReference>
<dbReference type="SUPFAM" id="SSF158702">
    <property type="entry name" value="Sec63 N-terminal domain-like"/>
    <property type="match status" value="1"/>
</dbReference>
<feature type="transmembrane region" description="Helical" evidence="2">
    <location>
        <begin position="199"/>
        <end position="220"/>
    </location>
</feature>
<evidence type="ECO:0000259" key="3">
    <source>
        <dbReference type="PROSITE" id="PS50076"/>
    </source>
</evidence>
<dbReference type="GO" id="GO:0006620">
    <property type="term" value="P:post-translational protein targeting to endoplasmic reticulum membrane"/>
    <property type="evidence" value="ECO:0007669"/>
    <property type="project" value="TreeGrafter"/>
</dbReference>
<dbReference type="CDD" id="cd06257">
    <property type="entry name" value="DnaJ"/>
    <property type="match status" value="1"/>
</dbReference>
<dbReference type="InterPro" id="IPR001623">
    <property type="entry name" value="DnaJ_domain"/>
</dbReference>
<dbReference type="GO" id="GO:0008320">
    <property type="term" value="F:protein transmembrane transporter activity"/>
    <property type="evidence" value="ECO:0007669"/>
    <property type="project" value="TreeGrafter"/>
</dbReference>
<keyword evidence="2" id="KW-1133">Transmembrane helix</keyword>
<feature type="region of interest" description="Disordered" evidence="1">
    <location>
        <begin position="627"/>
        <end position="666"/>
    </location>
</feature>
<dbReference type="InterPro" id="IPR036869">
    <property type="entry name" value="J_dom_sf"/>
</dbReference>
<dbReference type="Gene3D" id="1.10.287.110">
    <property type="entry name" value="DnaJ domain"/>
    <property type="match status" value="1"/>
</dbReference>
<dbReference type="GO" id="GO:0003723">
    <property type="term" value="F:RNA binding"/>
    <property type="evidence" value="ECO:0007669"/>
    <property type="project" value="TreeGrafter"/>
</dbReference>
<evidence type="ECO:0000256" key="1">
    <source>
        <dbReference type="SAM" id="MobiDB-lite"/>
    </source>
</evidence>
<feature type="transmembrane region" description="Helical" evidence="2">
    <location>
        <begin position="71"/>
        <end position="92"/>
    </location>
</feature>
<evidence type="ECO:0000256" key="2">
    <source>
        <dbReference type="SAM" id="Phobius"/>
    </source>
</evidence>
<feature type="transmembrane region" description="Helical" evidence="2">
    <location>
        <begin position="15"/>
        <end position="39"/>
    </location>
</feature>
<keyword evidence="2" id="KW-0812">Transmembrane</keyword>
<name>A0AAV5RBQ8_PICKL</name>
<evidence type="ECO:0000313" key="4">
    <source>
        <dbReference type="EMBL" id="GMM48632.1"/>
    </source>
</evidence>
<dbReference type="Pfam" id="PF00226">
    <property type="entry name" value="DnaJ"/>
    <property type="match status" value="1"/>
</dbReference>
<keyword evidence="5" id="KW-1185">Reference proteome</keyword>
<comment type="caution">
    <text evidence="4">The sequence shown here is derived from an EMBL/GenBank/DDBJ whole genome shotgun (WGS) entry which is preliminary data.</text>
</comment>
<feature type="compositionally biased region" description="Acidic residues" evidence="1">
    <location>
        <begin position="652"/>
        <end position="666"/>
    </location>
</feature>
<dbReference type="PROSITE" id="PS50076">
    <property type="entry name" value="DNAJ_2"/>
    <property type="match status" value="1"/>
</dbReference>
<organism evidence="4 5">
    <name type="scientific">Pichia kluyveri</name>
    <name type="common">Yeast</name>
    <dbReference type="NCBI Taxonomy" id="36015"/>
    <lineage>
        <taxon>Eukaryota</taxon>
        <taxon>Fungi</taxon>
        <taxon>Dikarya</taxon>
        <taxon>Ascomycota</taxon>
        <taxon>Saccharomycotina</taxon>
        <taxon>Pichiomycetes</taxon>
        <taxon>Pichiales</taxon>
        <taxon>Pichiaceae</taxon>
        <taxon>Pichia</taxon>
    </lineage>
</organism>
<dbReference type="GO" id="GO:0031207">
    <property type="term" value="C:Sec62/Sec63 complex"/>
    <property type="evidence" value="ECO:0007669"/>
    <property type="project" value="TreeGrafter"/>
</dbReference>
<proteinExistence type="predicted"/>
<feature type="compositionally biased region" description="Acidic residues" evidence="1">
    <location>
        <begin position="633"/>
        <end position="645"/>
    </location>
</feature>
<dbReference type="AlphaFoldDB" id="A0AAV5RBQ8"/>